<evidence type="ECO:0000256" key="2">
    <source>
        <dbReference type="SAM" id="Phobius"/>
    </source>
</evidence>
<dbReference type="Proteomes" id="UP000651517">
    <property type="component" value="Unassembled WGS sequence"/>
</dbReference>
<evidence type="ECO:0000313" key="3">
    <source>
        <dbReference type="EMBL" id="MBD8019174.1"/>
    </source>
</evidence>
<accession>A0ABR8WQ24</accession>
<keyword evidence="4" id="KW-1185">Reference proteome</keyword>
<feature type="region of interest" description="Disordered" evidence="1">
    <location>
        <begin position="1"/>
        <end position="49"/>
    </location>
</feature>
<sequence length="260" mass="27400">MSPSARGQGSQRRRPGSARGARPAARSTARSAARSAAGPGGGGPRRPDPAVYRRRRIVVGVLALIVVCLLVLGIVLMVKAIQKVRQDSRDQAAAEAAAAQSPEPTLPAPTGDEASGACPADAVEIIAGTDEESYAPGASATLELTVKNNHDVACAISVGPEHQVFEIRQGGKTQWSTEYCTPGGDEADEDVRVFAPGTERKSTLKWQMIPTDKNCNRTGDSFTAGDYELVTKLGEVESKPAHFTVEEPSPEPTEKPEDEG</sequence>
<feature type="transmembrane region" description="Helical" evidence="2">
    <location>
        <begin position="57"/>
        <end position="78"/>
    </location>
</feature>
<feature type="compositionally biased region" description="Low complexity" evidence="1">
    <location>
        <begin position="17"/>
        <end position="37"/>
    </location>
</feature>
<feature type="region of interest" description="Disordered" evidence="1">
    <location>
        <begin position="93"/>
        <end position="116"/>
    </location>
</feature>
<evidence type="ECO:0000256" key="1">
    <source>
        <dbReference type="SAM" id="MobiDB-lite"/>
    </source>
</evidence>
<organism evidence="3 4">
    <name type="scientific">Brevibacterium gallinarum</name>
    <dbReference type="NCBI Taxonomy" id="2762220"/>
    <lineage>
        <taxon>Bacteria</taxon>
        <taxon>Bacillati</taxon>
        <taxon>Actinomycetota</taxon>
        <taxon>Actinomycetes</taxon>
        <taxon>Micrococcales</taxon>
        <taxon>Brevibacteriaceae</taxon>
        <taxon>Brevibacterium</taxon>
    </lineage>
</organism>
<proteinExistence type="predicted"/>
<comment type="caution">
    <text evidence="3">The sequence shown here is derived from an EMBL/GenBank/DDBJ whole genome shotgun (WGS) entry which is preliminary data.</text>
</comment>
<evidence type="ECO:0000313" key="4">
    <source>
        <dbReference type="Proteomes" id="UP000651517"/>
    </source>
</evidence>
<feature type="compositionally biased region" description="Low complexity" evidence="1">
    <location>
        <begin position="93"/>
        <end position="103"/>
    </location>
</feature>
<keyword evidence="2" id="KW-0812">Transmembrane</keyword>
<keyword evidence="2" id="KW-1133">Transmembrane helix</keyword>
<keyword evidence="2" id="KW-0472">Membrane</keyword>
<dbReference type="RefSeq" id="WP_191724836.1">
    <property type="nucleotide sequence ID" value="NZ_JACSPY010000001.1"/>
</dbReference>
<gene>
    <name evidence="3" type="ORF">H9634_00030</name>
</gene>
<feature type="region of interest" description="Disordered" evidence="1">
    <location>
        <begin position="238"/>
        <end position="260"/>
    </location>
</feature>
<dbReference type="EMBL" id="JACSPY010000001">
    <property type="protein sequence ID" value="MBD8019174.1"/>
    <property type="molecule type" value="Genomic_DNA"/>
</dbReference>
<evidence type="ECO:0008006" key="5">
    <source>
        <dbReference type="Google" id="ProtNLM"/>
    </source>
</evidence>
<name>A0ABR8WQ24_9MICO</name>
<feature type="compositionally biased region" description="Low complexity" evidence="1">
    <location>
        <begin position="1"/>
        <end position="10"/>
    </location>
</feature>
<reference evidence="3 4" key="1">
    <citation type="submission" date="2020-08" db="EMBL/GenBank/DDBJ databases">
        <title>A Genomic Blueprint of the Chicken Gut Microbiome.</title>
        <authorList>
            <person name="Gilroy R."/>
            <person name="Ravi A."/>
            <person name="Getino M."/>
            <person name="Pursley I."/>
            <person name="Horton D.L."/>
            <person name="Alikhan N.-F."/>
            <person name="Baker D."/>
            <person name="Gharbi K."/>
            <person name="Hall N."/>
            <person name="Watson M."/>
            <person name="Adriaenssens E.M."/>
            <person name="Foster-Nyarko E."/>
            <person name="Jarju S."/>
            <person name="Secka A."/>
            <person name="Antonio M."/>
            <person name="Oren A."/>
            <person name="Chaudhuri R."/>
            <person name="La Ragione R.M."/>
            <person name="Hildebrand F."/>
            <person name="Pallen M.J."/>
        </authorList>
    </citation>
    <scope>NUCLEOTIDE SEQUENCE [LARGE SCALE GENOMIC DNA]</scope>
    <source>
        <strain evidence="3 4">Re57</strain>
    </source>
</reference>
<protein>
    <recommendedName>
        <fullName evidence="5">DUF4232 domain-containing protein</fullName>
    </recommendedName>
</protein>